<gene>
    <name evidence="3" type="ORF">JL102_13250</name>
</gene>
<dbReference type="InterPro" id="IPR013783">
    <property type="entry name" value="Ig-like_fold"/>
</dbReference>
<dbReference type="EMBL" id="JAESIY010000007">
    <property type="protein sequence ID" value="MBL3657107.1"/>
    <property type="molecule type" value="Genomic_DNA"/>
</dbReference>
<sequence length="393" mass="42094">MKNFRVSLLGLFVSLTILLFSCNDDAESIIQEGDPLAITDEVMQQFKELGFDPSDMRSEFTEDVITGESSPVYIVENDIRISPSELKIMLEDYSKGKPITEQYRTTNLVSAPRTISVLGYYSTSGSSSSYLDATMRSGLELAIENYNELNLGIQFTLGFGTNSSAYDIVVKRVSGNGGGQAGFPTGGNPYGSVIIQSGTSNYGLNVVEHVLTHELGHCVGFRHTDYFNRAISCGSGGNEGSAGVGAINIPGTPGTTNVDLNSIMLACFNANQSGEFSAYDKTALNTLYPGNSVPSDPQLTVSTSSLYRAYNSPSTTVNVSSNLSWTVSDNASWLSVSPTSGSNNGSFTVSTFSYNQPCEPARTATITVRGGSITRTITVRQTSRPLRRGEQCP</sequence>
<accession>A0A937F631</accession>
<dbReference type="Gene3D" id="2.60.40.10">
    <property type="entry name" value="Immunoglobulins"/>
    <property type="match status" value="1"/>
</dbReference>
<dbReference type="InterPro" id="IPR024653">
    <property type="entry name" value="Peptidase_M10/M27/M57"/>
</dbReference>
<feature type="signal peptide" evidence="1">
    <location>
        <begin position="1"/>
        <end position="26"/>
    </location>
</feature>
<feature type="domain" description="BACON" evidence="2">
    <location>
        <begin position="314"/>
        <end position="383"/>
    </location>
</feature>
<dbReference type="InterPro" id="IPR024079">
    <property type="entry name" value="MetalloPept_cat_dom_sf"/>
</dbReference>
<name>A0A937F631_9BACT</name>
<evidence type="ECO:0000256" key="1">
    <source>
        <dbReference type="SAM" id="SignalP"/>
    </source>
</evidence>
<proteinExistence type="predicted"/>
<dbReference type="PROSITE" id="PS51257">
    <property type="entry name" value="PROKAR_LIPOPROTEIN"/>
    <property type="match status" value="1"/>
</dbReference>
<reference evidence="3" key="1">
    <citation type="submission" date="2021-01" db="EMBL/GenBank/DDBJ databases">
        <title>Fulvivirga kasyanovii gen. nov., sp nov., a novel member of the phylum Bacteroidetes isolated from seawater in a mussel farm.</title>
        <authorList>
            <person name="Zhao L.-H."/>
            <person name="Wang Z.-J."/>
        </authorList>
    </citation>
    <scope>NUCLEOTIDE SEQUENCE</scope>
    <source>
        <strain evidence="3">2943</strain>
    </source>
</reference>
<dbReference type="Gene3D" id="3.40.390.10">
    <property type="entry name" value="Collagenase (Catalytic Domain)"/>
    <property type="match status" value="1"/>
</dbReference>
<dbReference type="Pfam" id="PF12388">
    <property type="entry name" value="Peptidase_M57"/>
    <property type="match status" value="1"/>
</dbReference>
<organism evidence="3 4">
    <name type="scientific">Fulvivirga sediminis</name>
    <dbReference type="NCBI Taxonomy" id="2803949"/>
    <lineage>
        <taxon>Bacteria</taxon>
        <taxon>Pseudomonadati</taxon>
        <taxon>Bacteroidota</taxon>
        <taxon>Cytophagia</taxon>
        <taxon>Cytophagales</taxon>
        <taxon>Fulvivirgaceae</taxon>
        <taxon>Fulvivirga</taxon>
    </lineage>
</organism>
<evidence type="ECO:0000313" key="4">
    <source>
        <dbReference type="Proteomes" id="UP000659388"/>
    </source>
</evidence>
<dbReference type="Pfam" id="PF19190">
    <property type="entry name" value="BACON_2"/>
    <property type="match status" value="1"/>
</dbReference>
<dbReference type="AlphaFoldDB" id="A0A937F631"/>
<keyword evidence="1" id="KW-0732">Signal</keyword>
<comment type="caution">
    <text evidence="3">The sequence shown here is derived from an EMBL/GenBank/DDBJ whole genome shotgun (WGS) entry which is preliminary data.</text>
</comment>
<dbReference type="RefSeq" id="WP_202244903.1">
    <property type="nucleotide sequence ID" value="NZ_JAESIY010000007.1"/>
</dbReference>
<dbReference type="InterPro" id="IPR024361">
    <property type="entry name" value="BACON"/>
</dbReference>
<protein>
    <submittedName>
        <fullName evidence="3">Peptidase</fullName>
    </submittedName>
</protein>
<evidence type="ECO:0000259" key="2">
    <source>
        <dbReference type="Pfam" id="PF19190"/>
    </source>
</evidence>
<evidence type="ECO:0000313" key="3">
    <source>
        <dbReference type="EMBL" id="MBL3657107.1"/>
    </source>
</evidence>
<feature type="chain" id="PRO_5036774696" evidence="1">
    <location>
        <begin position="27"/>
        <end position="393"/>
    </location>
</feature>
<keyword evidence="4" id="KW-1185">Reference proteome</keyword>
<dbReference type="CDD" id="cd14948">
    <property type="entry name" value="BACON"/>
    <property type="match status" value="1"/>
</dbReference>
<dbReference type="Proteomes" id="UP000659388">
    <property type="component" value="Unassembled WGS sequence"/>
</dbReference>
<dbReference type="GO" id="GO:0008237">
    <property type="term" value="F:metallopeptidase activity"/>
    <property type="evidence" value="ECO:0007669"/>
    <property type="project" value="InterPro"/>
</dbReference>
<dbReference type="SUPFAM" id="SSF55486">
    <property type="entry name" value="Metalloproteases ('zincins'), catalytic domain"/>
    <property type="match status" value="1"/>
</dbReference>